<name>A0A1M4ZJZ7_9CLOT</name>
<feature type="transmembrane region" description="Helical" evidence="1">
    <location>
        <begin position="345"/>
        <end position="363"/>
    </location>
</feature>
<feature type="transmembrane region" description="Helical" evidence="1">
    <location>
        <begin position="110"/>
        <end position="128"/>
    </location>
</feature>
<gene>
    <name evidence="2" type="ORF">SAMN02746091_01944</name>
</gene>
<feature type="transmembrane region" description="Helical" evidence="1">
    <location>
        <begin position="216"/>
        <end position="238"/>
    </location>
</feature>
<keyword evidence="1" id="KW-0812">Transmembrane</keyword>
<dbReference type="Proteomes" id="UP000184423">
    <property type="component" value="Unassembled WGS sequence"/>
</dbReference>
<sequence>MRISNLTTRLTKALESSIRRFPLTVLSAFATCITIIIMIEQKRDPSLTLQRLTMIFALSIPITLSFKLMWEKTGRDLKQLLIYYLTSIILIIGYYFIFLNKIDYISTSRFIGTNLIFYLVFLFIPYFLNRENFEMYSIKIFTGFFITAIYTAVLFFGLSAILFTIDSLLGIKVESETYIETWFVCLFIFAVNYFLSLVPKKENTFTKFDFPRAFNILLNYIVIPLLSAYTIILYIYFFKIIITQNWPKGLVSHLVLWYSFITILVVFFIHPIKEDVKIAYYFTKIITKIIIPLIIMMFFSMGIRINAYGVTEPRYYVIVAGIWILFVFIYWNITKQPKNTLIPSTLALTIFISLFTPLSSFSISRYSQNKRFENLLIKNNMLKDGKIQKNPNTNKDDQRKINSIISYFETRQGIDKLKYVPKDFNSSKMNEVFGFNYEAPYFPKEQYFYYRIAPNSLIDIKGYEYFIQLNSYSQEVQNSKEFSFKYYNSNSEIAIFKDNKEVYRKNIKDIIQSAYKKYGTFRPDIELKIEELSLVDENETLKVKIILNNVSGRVDDNEDIRVDGCDFLIMYSFKK</sequence>
<evidence type="ECO:0000256" key="1">
    <source>
        <dbReference type="SAM" id="Phobius"/>
    </source>
</evidence>
<dbReference type="Pfam" id="PF13687">
    <property type="entry name" value="DUF4153"/>
    <property type="match status" value="1"/>
</dbReference>
<organism evidence="2 3">
    <name type="scientific">Caloramator proteoclasticus DSM 10124</name>
    <dbReference type="NCBI Taxonomy" id="1121262"/>
    <lineage>
        <taxon>Bacteria</taxon>
        <taxon>Bacillati</taxon>
        <taxon>Bacillota</taxon>
        <taxon>Clostridia</taxon>
        <taxon>Eubacteriales</taxon>
        <taxon>Clostridiaceae</taxon>
        <taxon>Caloramator</taxon>
    </lineage>
</organism>
<feature type="transmembrane region" description="Helical" evidence="1">
    <location>
        <begin position="250"/>
        <end position="269"/>
    </location>
</feature>
<protein>
    <recommendedName>
        <fullName evidence="4">DUF4153 domain-containing protein</fullName>
    </recommendedName>
</protein>
<feature type="transmembrane region" description="Helical" evidence="1">
    <location>
        <begin position="281"/>
        <end position="303"/>
    </location>
</feature>
<keyword evidence="1" id="KW-1133">Transmembrane helix</keyword>
<evidence type="ECO:0000313" key="3">
    <source>
        <dbReference type="Proteomes" id="UP000184423"/>
    </source>
</evidence>
<feature type="transmembrane region" description="Helical" evidence="1">
    <location>
        <begin position="51"/>
        <end position="69"/>
    </location>
</feature>
<evidence type="ECO:0008006" key="4">
    <source>
        <dbReference type="Google" id="ProtNLM"/>
    </source>
</evidence>
<accession>A0A1M4ZJZ7</accession>
<feature type="transmembrane region" description="Helical" evidence="1">
    <location>
        <begin position="140"/>
        <end position="165"/>
    </location>
</feature>
<feature type="transmembrane region" description="Helical" evidence="1">
    <location>
        <begin position="177"/>
        <end position="195"/>
    </location>
</feature>
<dbReference type="AlphaFoldDB" id="A0A1M4ZJZ7"/>
<dbReference type="EMBL" id="FQVG01000040">
    <property type="protein sequence ID" value="SHF18373.1"/>
    <property type="molecule type" value="Genomic_DNA"/>
</dbReference>
<dbReference type="InterPro" id="IPR025291">
    <property type="entry name" value="DUF4153"/>
</dbReference>
<keyword evidence="1" id="KW-0472">Membrane</keyword>
<proteinExistence type="predicted"/>
<evidence type="ECO:0000313" key="2">
    <source>
        <dbReference type="EMBL" id="SHF18373.1"/>
    </source>
</evidence>
<dbReference type="RefSeq" id="WP_073249343.1">
    <property type="nucleotide sequence ID" value="NZ_FQVG01000040.1"/>
</dbReference>
<feature type="transmembrane region" description="Helical" evidence="1">
    <location>
        <begin position="315"/>
        <end position="333"/>
    </location>
</feature>
<reference evidence="3" key="1">
    <citation type="submission" date="2016-11" db="EMBL/GenBank/DDBJ databases">
        <authorList>
            <person name="Varghese N."/>
            <person name="Submissions S."/>
        </authorList>
    </citation>
    <scope>NUCLEOTIDE SEQUENCE [LARGE SCALE GENOMIC DNA]</scope>
    <source>
        <strain evidence="3">DSM 10124</strain>
    </source>
</reference>
<feature type="transmembrane region" description="Helical" evidence="1">
    <location>
        <begin position="21"/>
        <end position="39"/>
    </location>
</feature>
<feature type="transmembrane region" description="Helical" evidence="1">
    <location>
        <begin position="81"/>
        <end position="98"/>
    </location>
</feature>
<keyword evidence="3" id="KW-1185">Reference proteome</keyword>